<dbReference type="GO" id="GO:0051213">
    <property type="term" value="F:dioxygenase activity"/>
    <property type="evidence" value="ECO:0007669"/>
    <property type="project" value="UniProtKB-KW"/>
</dbReference>
<dbReference type="Pfam" id="PF00355">
    <property type="entry name" value="Rieske"/>
    <property type="match status" value="1"/>
</dbReference>
<sequence>MATTRAPFLSTKYGGYYHSEVPKEDDELTHVGPGTPAGEYLRRFWQPVCYADELGDTPVGLKILGEELVAFRDFSGRVGLVEAHCPHRGTSLEFGLVSERGIRCCYHGWLFDVDGTILETPGEPVGSTFKDRLCHGAYPVHEYCGTIFAYMGPPDKMPEFPIADSWEREGYRLIPGQRYDYPCNYLQVLENAMDPVHTSFLHTIVSGSQFTDEFGVVPELDFMETPIGIIYIATRRVGDNIWARMVENVLPNMQQVAPIWEDGKEVHGFDGPMMTRWIVPRDNNSTMLLEFRHISEAEEKEPAWWIDRDQMLPAQLPISDDLREQQLQPGDYEAQISQRPIAVHGMEHLGATDRGITMFRRQIRRGIRAVQAGEDPTGALAADETGRLPTYCNDTVVFAPEAATPEDDVKLMRETGRRLAEEYVAARTNGNGK</sequence>
<gene>
    <name evidence="7" type="ORF">GBAR_LOCUS28619</name>
</gene>
<dbReference type="SUPFAM" id="SSF55961">
    <property type="entry name" value="Bet v1-like"/>
    <property type="match status" value="1"/>
</dbReference>
<evidence type="ECO:0000259" key="6">
    <source>
        <dbReference type="PROSITE" id="PS51296"/>
    </source>
</evidence>
<evidence type="ECO:0000256" key="1">
    <source>
        <dbReference type="ARBA" id="ARBA00022714"/>
    </source>
</evidence>
<keyword evidence="5" id="KW-0411">Iron-sulfur</keyword>
<organism evidence="7 8">
    <name type="scientific">Geodia barretti</name>
    <name type="common">Barrett's horny sponge</name>
    <dbReference type="NCBI Taxonomy" id="519541"/>
    <lineage>
        <taxon>Eukaryota</taxon>
        <taxon>Metazoa</taxon>
        <taxon>Porifera</taxon>
        <taxon>Demospongiae</taxon>
        <taxon>Heteroscleromorpha</taxon>
        <taxon>Tetractinellida</taxon>
        <taxon>Astrophorina</taxon>
        <taxon>Geodiidae</taxon>
        <taxon>Geodia</taxon>
    </lineage>
</organism>
<dbReference type="PROSITE" id="PS51296">
    <property type="entry name" value="RIESKE"/>
    <property type="match status" value="1"/>
</dbReference>
<dbReference type="EMBL" id="CASHTH010004000">
    <property type="protein sequence ID" value="CAI8052319.1"/>
    <property type="molecule type" value="Genomic_DNA"/>
</dbReference>
<dbReference type="PANTHER" id="PTHR21266">
    <property type="entry name" value="IRON-SULFUR DOMAIN CONTAINING PROTEIN"/>
    <property type="match status" value="1"/>
</dbReference>
<feature type="domain" description="Rieske" evidence="6">
    <location>
        <begin position="45"/>
        <end position="149"/>
    </location>
</feature>
<evidence type="ECO:0000256" key="2">
    <source>
        <dbReference type="ARBA" id="ARBA00022723"/>
    </source>
</evidence>
<keyword evidence="3" id="KW-0560">Oxidoreductase</keyword>
<keyword evidence="2" id="KW-0479">Metal-binding</keyword>
<evidence type="ECO:0000313" key="8">
    <source>
        <dbReference type="Proteomes" id="UP001174909"/>
    </source>
</evidence>
<evidence type="ECO:0000313" key="7">
    <source>
        <dbReference type="EMBL" id="CAI8052319.1"/>
    </source>
</evidence>
<proteinExistence type="predicted"/>
<evidence type="ECO:0000256" key="5">
    <source>
        <dbReference type="ARBA" id="ARBA00023014"/>
    </source>
</evidence>
<dbReference type="CDD" id="cd03479">
    <property type="entry name" value="Rieske_RO_Alpha_PhDO_like"/>
    <property type="match status" value="1"/>
</dbReference>
<dbReference type="Gene3D" id="3.90.380.10">
    <property type="entry name" value="Naphthalene 1,2-dioxygenase Alpha Subunit, Chain A, domain 1"/>
    <property type="match status" value="1"/>
</dbReference>
<dbReference type="InterPro" id="IPR017941">
    <property type="entry name" value="Rieske_2Fe-2S"/>
</dbReference>
<reference evidence="7" key="1">
    <citation type="submission" date="2023-03" db="EMBL/GenBank/DDBJ databases">
        <authorList>
            <person name="Steffen K."/>
            <person name="Cardenas P."/>
        </authorList>
    </citation>
    <scope>NUCLEOTIDE SEQUENCE</scope>
</reference>
<dbReference type="InterPro" id="IPR050584">
    <property type="entry name" value="Cholesterol_7-desaturase"/>
</dbReference>
<dbReference type="CDD" id="cd08878">
    <property type="entry name" value="RHO_alpha_C_DMO-like"/>
    <property type="match status" value="1"/>
</dbReference>
<dbReference type="Proteomes" id="UP001174909">
    <property type="component" value="Unassembled WGS sequence"/>
</dbReference>
<evidence type="ECO:0000256" key="4">
    <source>
        <dbReference type="ARBA" id="ARBA00023004"/>
    </source>
</evidence>
<dbReference type="PANTHER" id="PTHR21266:SF59">
    <property type="entry name" value="BLR4922 PROTEIN"/>
    <property type="match status" value="1"/>
</dbReference>
<protein>
    <submittedName>
        <fullName evidence="7">Phenoxybenzoate dioxygenase subunit alpha</fullName>
    </submittedName>
</protein>
<dbReference type="GO" id="GO:0051537">
    <property type="term" value="F:2 iron, 2 sulfur cluster binding"/>
    <property type="evidence" value="ECO:0007669"/>
    <property type="project" value="UniProtKB-KW"/>
</dbReference>
<comment type="caution">
    <text evidence="7">The sequence shown here is derived from an EMBL/GenBank/DDBJ whole genome shotgun (WGS) entry which is preliminary data.</text>
</comment>
<dbReference type="Gene3D" id="2.102.10.10">
    <property type="entry name" value="Rieske [2Fe-2S] iron-sulphur domain"/>
    <property type="match status" value="1"/>
</dbReference>
<keyword evidence="4" id="KW-0408">Iron</keyword>
<accession>A0AA35TQJ4</accession>
<dbReference type="SUPFAM" id="SSF50022">
    <property type="entry name" value="ISP domain"/>
    <property type="match status" value="1"/>
</dbReference>
<dbReference type="InterPro" id="IPR036922">
    <property type="entry name" value="Rieske_2Fe-2S_sf"/>
</dbReference>
<keyword evidence="8" id="KW-1185">Reference proteome</keyword>
<keyword evidence="1" id="KW-0001">2Fe-2S</keyword>
<dbReference type="AlphaFoldDB" id="A0AA35TQJ4"/>
<dbReference type="GO" id="GO:0046872">
    <property type="term" value="F:metal ion binding"/>
    <property type="evidence" value="ECO:0007669"/>
    <property type="project" value="UniProtKB-KW"/>
</dbReference>
<evidence type="ECO:0000256" key="3">
    <source>
        <dbReference type="ARBA" id="ARBA00023002"/>
    </source>
</evidence>
<keyword evidence="7" id="KW-0223">Dioxygenase</keyword>
<name>A0AA35TQJ4_GEOBA</name>